<dbReference type="SMART" id="SM00256">
    <property type="entry name" value="FBOX"/>
    <property type="match status" value="1"/>
</dbReference>
<dbReference type="InterPro" id="IPR036047">
    <property type="entry name" value="F-box-like_dom_sf"/>
</dbReference>
<organism evidence="2 3">
    <name type="scientific">Extremus antarcticus</name>
    <dbReference type="NCBI Taxonomy" id="702011"/>
    <lineage>
        <taxon>Eukaryota</taxon>
        <taxon>Fungi</taxon>
        <taxon>Dikarya</taxon>
        <taxon>Ascomycota</taxon>
        <taxon>Pezizomycotina</taxon>
        <taxon>Dothideomycetes</taxon>
        <taxon>Dothideomycetidae</taxon>
        <taxon>Mycosphaerellales</taxon>
        <taxon>Extremaceae</taxon>
        <taxon>Extremus</taxon>
    </lineage>
</organism>
<proteinExistence type="predicted"/>
<dbReference type="SUPFAM" id="SSF81383">
    <property type="entry name" value="F-box domain"/>
    <property type="match status" value="1"/>
</dbReference>
<dbReference type="Pfam" id="PF00646">
    <property type="entry name" value="F-box"/>
    <property type="match status" value="1"/>
</dbReference>
<accession>A0AAJ0D8V7</accession>
<sequence>MATSPPAMDAMFGTFELVEAIIECLPASDIARCKCVCHTFRHVIDSTASKMIKTKTNLEPLPKRYRAEYGCLETCCLPEVRVAEAKHFGIREDLIYMAAVTGRVIFLNPTLPFLRKAGYSATQPVFTIDVQQLLDRTKDEPANSKFLQALVYQPPRAAYISAMGHGIPEKALPRAARVYYYCSSRDGLTAKDLADTFVQINEDFKGKVDLRILSKFVVYLDKDGSAKLLQGGK</sequence>
<comment type="caution">
    <text evidence="2">The sequence shown here is derived from an EMBL/GenBank/DDBJ whole genome shotgun (WGS) entry which is preliminary data.</text>
</comment>
<gene>
    <name evidence="2" type="ORF">LTR09_009568</name>
</gene>
<feature type="domain" description="F-box" evidence="1">
    <location>
        <begin position="13"/>
        <end position="54"/>
    </location>
</feature>
<protein>
    <recommendedName>
        <fullName evidence="1">F-box domain-containing protein</fullName>
    </recommendedName>
</protein>
<name>A0AAJ0D8V7_9PEZI</name>
<evidence type="ECO:0000313" key="3">
    <source>
        <dbReference type="Proteomes" id="UP001271007"/>
    </source>
</evidence>
<dbReference type="EMBL" id="JAWDJX010000042">
    <property type="protein sequence ID" value="KAK3049149.1"/>
    <property type="molecule type" value="Genomic_DNA"/>
</dbReference>
<evidence type="ECO:0000313" key="2">
    <source>
        <dbReference type="EMBL" id="KAK3049149.1"/>
    </source>
</evidence>
<reference evidence="2" key="1">
    <citation type="submission" date="2023-04" db="EMBL/GenBank/DDBJ databases">
        <title>Black Yeasts Isolated from many extreme environments.</title>
        <authorList>
            <person name="Coleine C."/>
            <person name="Stajich J.E."/>
            <person name="Selbmann L."/>
        </authorList>
    </citation>
    <scope>NUCLEOTIDE SEQUENCE</scope>
    <source>
        <strain evidence="2">CCFEE 5312</strain>
    </source>
</reference>
<dbReference type="AlphaFoldDB" id="A0AAJ0D8V7"/>
<evidence type="ECO:0000259" key="1">
    <source>
        <dbReference type="SMART" id="SM00256"/>
    </source>
</evidence>
<dbReference type="Proteomes" id="UP001271007">
    <property type="component" value="Unassembled WGS sequence"/>
</dbReference>
<keyword evidence="3" id="KW-1185">Reference proteome</keyword>
<dbReference type="InterPro" id="IPR001810">
    <property type="entry name" value="F-box_dom"/>
</dbReference>